<comment type="caution">
    <text evidence="4">The sequence shown here is derived from an EMBL/GenBank/DDBJ whole genome shotgun (WGS) entry which is preliminary data.</text>
</comment>
<dbReference type="InterPro" id="IPR006860">
    <property type="entry name" value="FecR"/>
</dbReference>
<dbReference type="GO" id="GO:0016989">
    <property type="term" value="F:sigma factor antagonist activity"/>
    <property type="evidence" value="ECO:0007669"/>
    <property type="project" value="TreeGrafter"/>
</dbReference>
<reference evidence="4 5" key="1">
    <citation type="submission" date="2018-08" db="EMBL/GenBank/DDBJ databases">
        <title>A genome reference for cultivated species of the human gut microbiota.</title>
        <authorList>
            <person name="Zou Y."/>
            <person name="Xue W."/>
            <person name="Luo G."/>
        </authorList>
    </citation>
    <scope>NUCLEOTIDE SEQUENCE [LARGE SCALE GENOMIC DNA]</scope>
    <source>
        <strain evidence="4 5">AM40-30BH</strain>
    </source>
</reference>
<dbReference type="Pfam" id="PF16344">
    <property type="entry name" value="FecR_C"/>
    <property type="match status" value="1"/>
</dbReference>
<sequence length="303" mass="34766">MKYKNDDIDKWNDAIDKTIERIDQLVDSTQPGPDEDSILYRSLEKVLVRIERQRVIRRRWKLNIAAAVVLLIGVFSVFHFTGDISEEYREITVAYGEKYIVALPDGSRVWLNAGSKLSYPKQFKGKTRQVNIEGEGFFDVTKKPEHPFIVTTNHLQVEVLGTTFNVHDYADENVASVSLETGKVKLKLTGNSKYEADLVVGKTAVYDVTSQNCNIVNSKEKGYSADWKEGNLSFFNTSISNVVKTLERKYNISISLVDDSLLKYSYTFRSKQEEFGNIFKRMEMITPIRIKQISDGHYCIYPR</sequence>
<dbReference type="PANTHER" id="PTHR30273:SF2">
    <property type="entry name" value="PROTEIN FECR"/>
    <property type="match status" value="1"/>
</dbReference>
<keyword evidence="1" id="KW-0812">Transmembrane</keyword>
<dbReference type="RefSeq" id="WP_002558125.1">
    <property type="nucleotide sequence ID" value="NZ_CABJFV010000010.1"/>
</dbReference>
<dbReference type="AlphaFoldDB" id="A0A413VKZ4"/>
<evidence type="ECO:0000256" key="1">
    <source>
        <dbReference type="SAM" id="Phobius"/>
    </source>
</evidence>
<dbReference type="GeneID" id="69503912"/>
<evidence type="ECO:0000313" key="5">
    <source>
        <dbReference type="Proteomes" id="UP000284379"/>
    </source>
</evidence>
<proteinExistence type="predicted"/>
<keyword evidence="1" id="KW-1133">Transmembrane helix</keyword>
<evidence type="ECO:0000259" key="3">
    <source>
        <dbReference type="Pfam" id="PF16344"/>
    </source>
</evidence>
<organism evidence="4 5">
    <name type="scientific">Bacteroides nordii</name>
    <dbReference type="NCBI Taxonomy" id="291645"/>
    <lineage>
        <taxon>Bacteria</taxon>
        <taxon>Pseudomonadati</taxon>
        <taxon>Bacteroidota</taxon>
        <taxon>Bacteroidia</taxon>
        <taxon>Bacteroidales</taxon>
        <taxon>Bacteroidaceae</taxon>
        <taxon>Bacteroides</taxon>
    </lineage>
</organism>
<dbReference type="Gene3D" id="3.55.50.30">
    <property type="match status" value="1"/>
</dbReference>
<dbReference type="Proteomes" id="UP000284379">
    <property type="component" value="Unassembled WGS sequence"/>
</dbReference>
<dbReference type="FunFam" id="2.60.120.1440:FF:000001">
    <property type="entry name" value="Putative anti-sigma factor"/>
    <property type="match status" value="1"/>
</dbReference>
<protein>
    <submittedName>
        <fullName evidence="4">DUF4974 domain-containing protein</fullName>
    </submittedName>
</protein>
<dbReference type="Pfam" id="PF04773">
    <property type="entry name" value="FecR"/>
    <property type="match status" value="1"/>
</dbReference>
<keyword evidence="1" id="KW-0472">Membrane</keyword>
<name>A0A413VKZ4_9BACE</name>
<dbReference type="PIRSF" id="PIRSF018266">
    <property type="entry name" value="FecR"/>
    <property type="match status" value="1"/>
</dbReference>
<dbReference type="PANTHER" id="PTHR30273">
    <property type="entry name" value="PERIPLASMIC SIGNAL SENSOR AND SIGMA FACTOR ACTIVATOR FECR-RELATED"/>
    <property type="match status" value="1"/>
</dbReference>
<dbReference type="EMBL" id="QSGO01000010">
    <property type="protein sequence ID" value="RHB34202.1"/>
    <property type="molecule type" value="Genomic_DNA"/>
</dbReference>
<evidence type="ECO:0000313" key="4">
    <source>
        <dbReference type="EMBL" id="RHB34202.1"/>
    </source>
</evidence>
<gene>
    <name evidence="4" type="ORF">DW888_13465</name>
</gene>
<dbReference type="Gene3D" id="2.60.120.1440">
    <property type="match status" value="1"/>
</dbReference>
<feature type="domain" description="FecR protein" evidence="2">
    <location>
        <begin position="91"/>
        <end position="185"/>
    </location>
</feature>
<dbReference type="InterPro" id="IPR012373">
    <property type="entry name" value="Ferrdict_sens_TM"/>
</dbReference>
<accession>A0A413VKZ4</accession>
<feature type="transmembrane region" description="Helical" evidence="1">
    <location>
        <begin position="62"/>
        <end position="80"/>
    </location>
</feature>
<dbReference type="InterPro" id="IPR032508">
    <property type="entry name" value="FecR_C"/>
</dbReference>
<evidence type="ECO:0000259" key="2">
    <source>
        <dbReference type="Pfam" id="PF04773"/>
    </source>
</evidence>
<feature type="domain" description="Protein FecR C-terminal" evidence="3">
    <location>
        <begin position="232"/>
        <end position="296"/>
    </location>
</feature>